<feature type="region of interest" description="Disordered" evidence="1">
    <location>
        <begin position="1"/>
        <end position="25"/>
    </location>
</feature>
<dbReference type="EMBL" id="JAYWIO010000071">
    <property type="protein sequence ID" value="KAK7234132.1"/>
    <property type="molecule type" value="Genomic_DNA"/>
</dbReference>
<gene>
    <name evidence="3" type="ORF">RIF29_47157</name>
    <name evidence="2" type="ORF">RIF29_48571</name>
</gene>
<evidence type="ECO:0000313" key="3">
    <source>
        <dbReference type="EMBL" id="KAK7234132.1"/>
    </source>
</evidence>
<keyword evidence="4" id="KW-1185">Reference proteome</keyword>
<sequence>MMGLPSSDKSDREPTAQRAEPRVDQAVWRSREAGQRWQRTISHFSQEDIANHFSILSLPEIGECSKVQEERAWRKQHSLMFKNLLPARPSQIFESDQGYRYATAAPSICYIALAFSTLSHRERAKQHHW</sequence>
<comment type="caution">
    <text evidence="2">The sequence shown here is derived from an EMBL/GenBank/DDBJ whole genome shotgun (WGS) entry which is preliminary data.</text>
</comment>
<name>A0AAN9HJ85_CROPI</name>
<evidence type="ECO:0000256" key="1">
    <source>
        <dbReference type="SAM" id="MobiDB-lite"/>
    </source>
</evidence>
<dbReference type="Proteomes" id="UP001372338">
    <property type="component" value="Unassembled WGS sequence"/>
</dbReference>
<dbReference type="AlphaFoldDB" id="A0AAN9HJ85"/>
<organism evidence="2 4">
    <name type="scientific">Crotalaria pallida</name>
    <name type="common">Smooth rattlebox</name>
    <name type="synonym">Crotalaria striata</name>
    <dbReference type="NCBI Taxonomy" id="3830"/>
    <lineage>
        <taxon>Eukaryota</taxon>
        <taxon>Viridiplantae</taxon>
        <taxon>Streptophyta</taxon>
        <taxon>Embryophyta</taxon>
        <taxon>Tracheophyta</taxon>
        <taxon>Spermatophyta</taxon>
        <taxon>Magnoliopsida</taxon>
        <taxon>eudicotyledons</taxon>
        <taxon>Gunneridae</taxon>
        <taxon>Pentapetalae</taxon>
        <taxon>rosids</taxon>
        <taxon>fabids</taxon>
        <taxon>Fabales</taxon>
        <taxon>Fabaceae</taxon>
        <taxon>Papilionoideae</taxon>
        <taxon>50 kb inversion clade</taxon>
        <taxon>genistoids sensu lato</taxon>
        <taxon>core genistoids</taxon>
        <taxon>Crotalarieae</taxon>
        <taxon>Crotalaria</taxon>
    </lineage>
</organism>
<protein>
    <submittedName>
        <fullName evidence="2">Uncharacterized protein</fullName>
    </submittedName>
</protein>
<proteinExistence type="predicted"/>
<dbReference type="EMBL" id="JAYWIO010000172">
    <property type="protein sequence ID" value="KAK7230774.1"/>
    <property type="molecule type" value="Genomic_DNA"/>
</dbReference>
<accession>A0AAN9HJ85</accession>
<feature type="compositionally biased region" description="Basic and acidic residues" evidence="1">
    <location>
        <begin position="8"/>
        <end position="25"/>
    </location>
</feature>
<evidence type="ECO:0000313" key="2">
    <source>
        <dbReference type="EMBL" id="KAK7230774.1"/>
    </source>
</evidence>
<reference evidence="2 4" key="1">
    <citation type="submission" date="2024-01" db="EMBL/GenBank/DDBJ databases">
        <title>The genomes of 5 underutilized Papilionoideae crops provide insights into root nodulation and disease resistanc.</title>
        <authorList>
            <person name="Yuan L."/>
        </authorList>
    </citation>
    <scope>NUCLEOTIDE SEQUENCE [LARGE SCALE GENOMIC DNA]</scope>
    <source>
        <strain evidence="2">ZHUSHIDOU_FW_LH</strain>
        <tissue evidence="2">Leaf</tissue>
    </source>
</reference>
<evidence type="ECO:0000313" key="4">
    <source>
        <dbReference type="Proteomes" id="UP001372338"/>
    </source>
</evidence>